<reference evidence="4" key="1">
    <citation type="journal article" date="2023" name="Mol. Phylogenet. Evol.">
        <title>Genome-scale phylogeny and comparative genomics of the fungal order Sordariales.</title>
        <authorList>
            <person name="Hensen N."/>
            <person name="Bonometti L."/>
            <person name="Westerberg I."/>
            <person name="Brannstrom I.O."/>
            <person name="Guillou S."/>
            <person name="Cros-Aarteil S."/>
            <person name="Calhoun S."/>
            <person name="Haridas S."/>
            <person name="Kuo A."/>
            <person name="Mondo S."/>
            <person name="Pangilinan J."/>
            <person name="Riley R."/>
            <person name="LaButti K."/>
            <person name="Andreopoulos B."/>
            <person name="Lipzen A."/>
            <person name="Chen C."/>
            <person name="Yan M."/>
            <person name="Daum C."/>
            <person name="Ng V."/>
            <person name="Clum A."/>
            <person name="Steindorff A."/>
            <person name="Ohm R.A."/>
            <person name="Martin F."/>
            <person name="Silar P."/>
            <person name="Natvig D.O."/>
            <person name="Lalanne C."/>
            <person name="Gautier V."/>
            <person name="Ament-Velasquez S.L."/>
            <person name="Kruys A."/>
            <person name="Hutchinson M.I."/>
            <person name="Powell A.J."/>
            <person name="Barry K."/>
            <person name="Miller A.N."/>
            <person name="Grigoriev I.V."/>
            <person name="Debuchy R."/>
            <person name="Gladieux P."/>
            <person name="Hiltunen Thoren M."/>
            <person name="Johannesson H."/>
        </authorList>
    </citation>
    <scope>NUCLEOTIDE SEQUENCE</scope>
    <source>
        <strain evidence="4">CBS 538.74</strain>
    </source>
</reference>
<keyword evidence="5" id="KW-1185">Reference proteome</keyword>
<dbReference type="Proteomes" id="UP001302745">
    <property type="component" value="Unassembled WGS sequence"/>
</dbReference>
<evidence type="ECO:0000256" key="1">
    <source>
        <dbReference type="SAM" id="MobiDB-lite"/>
    </source>
</evidence>
<feature type="chain" id="PRO_5043046808" evidence="3">
    <location>
        <begin position="24"/>
        <end position="274"/>
    </location>
</feature>
<reference evidence="4" key="2">
    <citation type="submission" date="2023-05" db="EMBL/GenBank/DDBJ databases">
        <authorList>
            <consortium name="Lawrence Berkeley National Laboratory"/>
            <person name="Steindorff A."/>
            <person name="Hensen N."/>
            <person name="Bonometti L."/>
            <person name="Westerberg I."/>
            <person name="Brannstrom I.O."/>
            <person name="Guillou S."/>
            <person name="Cros-Aarteil S."/>
            <person name="Calhoun S."/>
            <person name="Haridas S."/>
            <person name="Kuo A."/>
            <person name="Mondo S."/>
            <person name="Pangilinan J."/>
            <person name="Riley R."/>
            <person name="Labutti K."/>
            <person name="Andreopoulos B."/>
            <person name="Lipzen A."/>
            <person name="Chen C."/>
            <person name="Yanf M."/>
            <person name="Daum C."/>
            <person name="Ng V."/>
            <person name="Clum A."/>
            <person name="Ohm R."/>
            <person name="Martin F."/>
            <person name="Silar P."/>
            <person name="Natvig D."/>
            <person name="Lalanne C."/>
            <person name="Gautier V."/>
            <person name="Ament-Velasquez S.L."/>
            <person name="Kruys A."/>
            <person name="Hutchinson M.I."/>
            <person name="Powell A.J."/>
            <person name="Barry K."/>
            <person name="Miller A.N."/>
            <person name="Grigoriev I.V."/>
            <person name="Debuchy R."/>
            <person name="Gladieux P."/>
            <person name="Thoren M.H."/>
            <person name="Johannesson H."/>
        </authorList>
    </citation>
    <scope>NUCLEOTIDE SEQUENCE</scope>
    <source>
        <strain evidence="4">CBS 538.74</strain>
    </source>
</reference>
<evidence type="ECO:0000313" key="4">
    <source>
        <dbReference type="EMBL" id="KAK4157908.1"/>
    </source>
</evidence>
<keyword evidence="3" id="KW-0732">Signal</keyword>
<feature type="compositionally biased region" description="Polar residues" evidence="1">
    <location>
        <begin position="120"/>
        <end position="132"/>
    </location>
</feature>
<evidence type="ECO:0000313" key="5">
    <source>
        <dbReference type="Proteomes" id="UP001302745"/>
    </source>
</evidence>
<keyword evidence="2" id="KW-0472">Membrane</keyword>
<dbReference type="EMBL" id="MU856844">
    <property type="protein sequence ID" value="KAK4157908.1"/>
    <property type="molecule type" value="Genomic_DNA"/>
</dbReference>
<keyword evidence="2" id="KW-0812">Transmembrane</keyword>
<evidence type="ECO:0000256" key="2">
    <source>
        <dbReference type="SAM" id="Phobius"/>
    </source>
</evidence>
<feature type="signal peptide" evidence="3">
    <location>
        <begin position="1"/>
        <end position="23"/>
    </location>
</feature>
<evidence type="ECO:0000256" key="3">
    <source>
        <dbReference type="SAM" id="SignalP"/>
    </source>
</evidence>
<proteinExistence type="predicted"/>
<dbReference type="AlphaFoldDB" id="A0AAN6VU85"/>
<comment type="caution">
    <text evidence="4">The sequence shown here is derived from an EMBL/GenBank/DDBJ whole genome shotgun (WGS) entry which is preliminary data.</text>
</comment>
<organism evidence="4 5">
    <name type="scientific">Chaetomidium leptoderma</name>
    <dbReference type="NCBI Taxonomy" id="669021"/>
    <lineage>
        <taxon>Eukaryota</taxon>
        <taxon>Fungi</taxon>
        <taxon>Dikarya</taxon>
        <taxon>Ascomycota</taxon>
        <taxon>Pezizomycotina</taxon>
        <taxon>Sordariomycetes</taxon>
        <taxon>Sordariomycetidae</taxon>
        <taxon>Sordariales</taxon>
        <taxon>Chaetomiaceae</taxon>
        <taxon>Chaetomidium</taxon>
    </lineage>
</organism>
<sequence>MAHTTPFHLLTLLLLVFLPVVLAQVATVTTTTTATPTLTRLIDIFFLNERDYEGLPYTLFHRDSGSVVAVDAVNNLTTYAITTTRVDRHPLAGATRTDNITTAIPTLEPTRSRHWRPLNGTGQPSTITQGPATFIFTGTRSGPDHTMYVHPPPLPTYPRPNTDRPERINRCSLNGTAQAACNLTHVGSVWYTRDAEWDGTFSTYRYNWTSGDRFGFAPVTITEGAGLLTGPQPTASGGGTSGAVGRREAAAAAAAVVVAVAVGVMVALGGGVGL</sequence>
<gene>
    <name evidence="4" type="ORF">C8A00DRAFT_11290</name>
</gene>
<feature type="region of interest" description="Disordered" evidence="1">
    <location>
        <begin position="111"/>
        <end position="132"/>
    </location>
</feature>
<protein>
    <submittedName>
        <fullName evidence="4">Uncharacterized protein</fullName>
    </submittedName>
</protein>
<accession>A0AAN6VU85</accession>
<name>A0AAN6VU85_9PEZI</name>
<keyword evidence="2" id="KW-1133">Transmembrane helix</keyword>
<feature type="transmembrane region" description="Helical" evidence="2">
    <location>
        <begin position="249"/>
        <end position="272"/>
    </location>
</feature>